<feature type="domain" description="Iron-binding zinc finger CDGSH type" evidence="7">
    <location>
        <begin position="54"/>
        <end position="88"/>
    </location>
</feature>
<keyword evidence="4" id="KW-0411">Iron-sulfur</keyword>
<organism evidence="8 9">
    <name type="scientific">Thecamonas trahens ATCC 50062</name>
    <dbReference type="NCBI Taxonomy" id="461836"/>
    <lineage>
        <taxon>Eukaryota</taxon>
        <taxon>Apusozoa</taxon>
        <taxon>Apusomonadida</taxon>
        <taxon>Apusomonadidae</taxon>
        <taxon>Thecamonas</taxon>
    </lineage>
</organism>
<comment type="cofactor">
    <cofactor evidence="5">
        <name>[2Fe-2S] cluster</name>
        <dbReference type="ChEBI" id="CHEBI:190135"/>
    </cofactor>
</comment>
<name>A0A0L0DQX8_THETB</name>
<proteinExistence type="predicted"/>
<keyword evidence="9" id="KW-1185">Reference proteome</keyword>
<feature type="compositionally biased region" description="Polar residues" evidence="6">
    <location>
        <begin position="23"/>
        <end position="33"/>
    </location>
</feature>
<dbReference type="GO" id="GO:0005737">
    <property type="term" value="C:cytoplasm"/>
    <property type="evidence" value="ECO:0007669"/>
    <property type="project" value="UniProtKB-ARBA"/>
</dbReference>
<dbReference type="Gene3D" id="3.40.5.90">
    <property type="entry name" value="CDGSH iron-sulfur domain, mitoNEET-type"/>
    <property type="match status" value="1"/>
</dbReference>
<feature type="region of interest" description="Disordered" evidence="6">
    <location>
        <begin position="20"/>
        <end position="43"/>
    </location>
</feature>
<dbReference type="Proteomes" id="UP000054408">
    <property type="component" value="Unassembled WGS sequence"/>
</dbReference>
<dbReference type="EMBL" id="GL349438">
    <property type="protein sequence ID" value="KNC54687.1"/>
    <property type="molecule type" value="Genomic_DNA"/>
</dbReference>
<evidence type="ECO:0000256" key="5">
    <source>
        <dbReference type="ARBA" id="ARBA00034078"/>
    </source>
</evidence>
<evidence type="ECO:0000256" key="3">
    <source>
        <dbReference type="ARBA" id="ARBA00023004"/>
    </source>
</evidence>
<evidence type="ECO:0000256" key="2">
    <source>
        <dbReference type="ARBA" id="ARBA00022723"/>
    </source>
</evidence>
<evidence type="ECO:0000256" key="1">
    <source>
        <dbReference type="ARBA" id="ARBA00022714"/>
    </source>
</evidence>
<dbReference type="InterPro" id="IPR018967">
    <property type="entry name" value="FeS-contain_CDGSH-typ"/>
</dbReference>
<dbReference type="GeneID" id="25561285"/>
<dbReference type="Pfam" id="PF09360">
    <property type="entry name" value="zf-CDGSH"/>
    <property type="match status" value="1"/>
</dbReference>
<dbReference type="GO" id="GO:0046872">
    <property type="term" value="F:metal ion binding"/>
    <property type="evidence" value="ECO:0007669"/>
    <property type="project" value="UniProtKB-KW"/>
</dbReference>
<dbReference type="InterPro" id="IPR042216">
    <property type="entry name" value="MitoNEET_CISD"/>
</dbReference>
<dbReference type="OrthoDB" id="449252at2759"/>
<evidence type="ECO:0000256" key="6">
    <source>
        <dbReference type="SAM" id="MobiDB-lite"/>
    </source>
</evidence>
<dbReference type="SMART" id="SM00704">
    <property type="entry name" value="ZnF_CDGSH"/>
    <property type="match status" value="1"/>
</dbReference>
<keyword evidence="3" id="KW-0408">Iron</keyword>
<evidence type="ECO:0000313" key="8">
    <source>
        <dbReference type="EMBL" id="KNC54687.1"/>
    </source>
</evidence>
<protein>
    <recommendedName>
        <fullName evidence="7">Iron-binding zinc finger CDGSH type domain-containing protein</fullName>
    </recommendedName>
</protein>
<evidence type="ECO:0000313" key="9">
    <source>
        <dbReference type="Proteomes" id="UP000054408"/>
    </source>
</evidence>
<accession>A0A0L0DQX8</accession>
<keyword evidence="2" id="KW-0479">Metal-binding</keyword>
<keyword evidence="1" id="KW-0001">2Fe-2S</keyword>
<reference evidence="8 9" key="1">
    <citation type="submission" date="2010-05" db="EMBL/GenBank/DDBJ databases">
        <title>The Genome Sequence of Thecamonas trahens ATCC 50062.</title>
        <authorList>
            <consortium name="The Broad Institute Genome Sequencing Platform"/>
            <person name="Russ C."/>
            <person name="Cuomo C."/>
            <person name="Shea T."/>
            <person name="Young S.K."/>
            <person name="Zeng Q."/>
            <person name="Koehrsen M."/>
            <person name="Haas B."/>
            <person name="Borodovsky M."/>
            <person name="Guigo R."/>
            <person name="Alvarado L."/>
            <person name="Berlin A."/>
            <person name="Bochicchio J."/>
            <person name="Borenstein D."/>
            <person name="Chapman S."/>
            <person name="Chen Z."/>
            <person name="Freedman E."/>
            <person name="Gellesch M."/>
            <person name="Goldberg J."/>
            <person name="Griggs A."/>
            <person name="Gujja S."/>
            <person name="Heilman E."/>
            <person name="Heiman D."/>
            <person name="Hepburn T."/>
            <person name="Howarth C."/>
            <person name="Jen D."/>
            <person name="Larson L."/>
            <person name="Mehta T."/>
            <person name="Park D."/>
            <person name="Pearson M."/>
            <person name="Roberts A."/>
            <person name="Saif S."/>
            <person name="Shenoy N."/>
            <person name="Sisk P."/>
            <person name="Stolte C."/>
            <person name="Sykes S."/>
            <person name="Thomson T."/>
            <person name="Walk T."/>
            <person name="White J."/>
            <person name="Yandava C."/>
            <person name="Burger G."/>
            <person name="Gray M.W."/>
            <person name="Holland P.W.H."/>
            <person name="King N."/>
            <person name="Lang F.B.F."/>
            <person name="Roger A.J."/>
            <person name="Ruiz-Trillo I."/>
            <person name="Lander E."/>
            <person name="Nusbaum C."/>
        </authorList>
    </citation>
    <scope>NUCLEOTIDE SEQUENCE [LARGE SCALE GENOMIC DNA]</scope>
    <source>
        <strain evidence="8 9">ATCC 50062</strain>
    </source>
</reference>
<dbReference type="AlphaFoldDB" id="A0A0L0DQX8"/>
<dbReference type="STRING" id="461836.A0A0L0DQX8"/>
<sequence>MQVAKTGAAGMQRVMGAAAVRARTSTAGGNNESVGKGEDGSRRVRAAIDEVQLTEEHIGKGKRLSLCRCWASATYPLCDGAHKKLNLGGDIAGPIRVTLSPKLAEQLVASGAVPATDKS</sequence>
<gene>
    <name evidence="8" type="ORF">AMSG_01538</name>
</gene>
<dbReference type="GO" id="GO:0051537">
    <property type="term" value="F:2 iron, 2 sulfur cluster binding"/>
    <property type="evidence" value="ECO:0007669"/>
    <property type="project" value="UniProtKB-KW"/>
</dbReference>
<evidence type="ECO:0000259" key="7">
    <source>
        <dbReference type="SMART" id="SM00704"/>
    </source>
</evidence>
<evidence type="ECO:0000256" key="4">
    <source>
        <dbReference type="ARBA" id="ARBA00023014"/>
    </source>
</evidence>
<dbReference type="RefSeq" id="XP_013761589.1">
    <property type="nucleotide sequence ID" value="XM_013906135.1"/>
</dbReference>